<dbReference type="EMBL" id="LBUP01000001">
    <property type="protein sequence ID" value="KKQ67396.1"/>
    <property type="molecule type" value="Genomic_DNA"/>
</dbReference>
<keyword evidence="4 5" id="KW-0963">Cytoplasm</keyword>
<evidence type="ECO:0000256" key="1">
    <source>
        <dbReference type="ARBA" id="ARBA00004496"/>
    </source>
</evidence>
<dbReference type="Pfam" id="PF21981">
    <property type="entry name" value="RecX_HTH3"/>
    <property type="match status" value="1"/>
</dbReference>
<gene>
    <name evidence="5" type="primary">recX</name>
    <name evidence="8" type="ORF">US86_C0001G0323</name>
</gene>
<comment type="function">
    <text evidence="5">Modulates RecA activity.</text>
</comment>
<evidence type="ECO:0000313" key="8">
    <source>
        <dbReference type="EMBL" id="KKQ67396.1"/>
    </source>
</evidence>
<dbReference type="InterPro" id="IPR053924">
    <property type="entry name" value="RecX_HTH_2nd"/>
</dbReference>
<name>A0A0G0MR29_9BACT</name>
<dbReference type="GO" id="GO:0005737">
    <property type="term" value="C:cytoplasm"/>
    <property type="evidence" value="ECO:0007669"/>
    <property type="project" value="UniProtKB-SubCell"/>
</dbReference>
<evidence type="ECO:0000256" key="5">
    <source>
        <dbReference type="HAMAP-Rule" id="MF_01114"/>
    </source>
</evidence>
<comment type="caution">
    <text evidence="8">The sequence shown here is derived from an EMBL/GenBank/DDBJ whole genome shotgun (WGS) entry which is preliminary data.</text>
</comment>
<organism evidence="8 9">
    <name type="scientific">Candidatus Daviesbacteria bacterium GW2011_GWA2_38_24</name>
    <dbReference type="NCBI Taxonomy" id="1618422"/>
    <lineage>
        <taxon>Bacteria</taxon>
        <taxon>Candidatus Daviesiibacteriota</taxon>
    </lineage>
</organism>
<dbReference type="InterPro" id="IPR036388">
    <property type="entry name" value="WH-like_DNA-bd_sf"/>
</dbReference>
<comment type="similarity">
    <text evidence="2 5">Belongs to the RecX family.</text>
</comment>
<reference evidence="8 9" key="1">
    <citation type="journal article" date="2015" name="Nature">
        <title>rRNA introns, odd ribosomes, and small enigmatic genomes across a large radiation of phyla.</title>
        <authorList>
            <person name="Brown C.T."/>
            <person name="Hug L.A."/>
            <person name="Thomas B.C."/>
            <person name="Sharon I."/>
            <person name="Castelle C.J."/>
            <person name="Singh A."/>
            <person name="Wilkins M.J."/>
            <person name="Williams K.H."/>
            <person name="Banfield J.F."/>
        </authorList>
    </citation>
    <scope>NUCLEOTIDE SEQUENCE [LARGE SCALE GENOMIC DNA]</scope>
</reference>
<evidence type="ECO:0000313" key="9">
    <source>
        <dbReference type="Proteomes" id="UP000034235"/>
    </source>
</evidence>
<dbReference type="PANTHER" id="PTHR33602:SF1">
    <property type="entry name" value="REGULATORY PROTEIN RECX FAMILY PROTEIN"/>
    <property type="match status" value="1"/>
</dbReference>
<evidence type="ECO:0000259" key="7">
    <source>
        <dbReference type="Pfam" id="PF21981"/>
    </source>
</evidence>
<dbReference type="GO" id="GO:0006282">
    <property type="term" value="P:regulation of DNA repair"/>
    <property type="evidence" value="ECO:0007669"/>
    <property type="project" value="UniProtKB-UniRule"/>
</dbReference>
<evidence type="ECO:0000256" key="3">
    <source>
        <dbReference type="ARBA" id="ARBA00018111"/>
    </source>
</evidence>
<dbReference type="Pfam" id="PF02631">
    <property type="entry name" value="RecX_HTH2"/>
    <property type="match status" value="1"/>
</dbReference>
<comment type="subcellular location">
    <subcellularLocation>
        <location evidence="1 5">Cytoplasm</location>
    </subcellularLocation>
</comment>
<evidence type="ECO:0000256" key="2">
    <source>
        <dbReference type="ARBA" id="ARBA00009695"/>
    </source>
</evidence>
<evidence type="ECO:0000256" key="4">
    <source>
        <dbReference type="ARBA" id="ARBA00022490"/>
    </source>
</evidence>
<accession>A0A0G0MR29</accession>
<dbReference type="Proteomes" id="UP000034235">
    <property type="component" value="Unassembled WGS sequence"/>
</dbReference>
<dbReference type="PANTHER" id="PTHR33602">
    <property type="entry name" value="REGULATORY PROTEIN RECX FAMILY PROTEIN"/>
    <property type="match status" value="1"/>
</dbReference>
<dbReference type="Gene3D" id="1.10.10.10">
    <property type="entry name" value="Winged helix-like DNA-binding domain superfamily/Winged helix DNA-binding domain"/>
    <property type="match status" value="3"/>
</dbReference>
<feature type="domain" description="RecX third three-helical" evidence="7">
    <location>
        <begin position="173"/>
        <end position="216"/>
    </location>
</feature>
<dbReference type="HAMAP" id="MF_01114">
    <property type="entry name" value="RecX"/>
    <property type="match status" value="1"/>
</dbReference>
<dbReference type="InterPro" id="IPR053925">
    <property type="entry name" value="RecX_HTH_3rd"/>
</dbReference>
<dbReference type="InterPro" id="IPR003783">
    <property type="entry name" value="Regulatory_RecX"/>
</dbReference>
<proteinExistence type="inferred from homology"/>
<feature type="domain" description="RecX second three-helical" evidence="6">
    <location>
        <begin position="125"/>
        <end position="163"/>
    </location>
</feature>
<evidence type="ECO:0000259" key="6">
    <source>
        <dbReference type="Pfam" id="PF02631"/>
    </source>
</evidence>
<protein>
    <recommendedName>
        <fullName evidence="3 5">Regulatory protein RecX</fullName>
    </recommendedName>
</protein>
<sequence>MLQITQVEPQKSSRGRLASGRRYNVFLDGKFAFGADEDLVVNFRLVQGKEINPETLQKILFEAEVGKLMDRMYRLFGIRARSEKEIRDYLKRLSFKRKVKGQEELSEIVIEATVERLKQKQLLEDLEFAKDWVRARSAKKGKIAIQAELIKKGISKDIIEEALNENALGDQKQTALQLLEKKFKSSQTLDRFELKKKAYEFLLRRGFEYSVVSDVVESFLKKE</sequence>
<dbReference type="AlphaFoldDB" id="A0A0G0MR29"/>